<evidence type="ECO:0000313" key="1">
    <source>
        <dbReference type="EMBL" id="GAA2040552.1"/>
    </source>
</evidence>
<proteinExistence type="predicted"/>
<evidence type="ECO:0000313" key="2">
    <source>
        <dbReference type="Proteomes" id="UP001501461"/>
    </source>
</evidence>
<reference evidence="2" key="1">
    <citation type="journal article" date="2019" name="Int. J. Syst. Evol. Microbiol.">
        <title>The Global Catalogue of Microorganisms (GCM) 10K type strain sequencing project: providing services to taxonomists for standard genome sequencing and annotation.</title>
        <authorList>
            <consortium name="The Broad Institute Genomics Platform"/>
            <consortium name="The Broad Institute Genome Sequencing Center for Infectious Disease"/>
            <person name="Wu L."/>
            <person name="Ma J."/>
        </authorList>
    </citation>
    <scope>NUCLEOTIDE SEQUENCE [LARGE SCALE GENOMIC DNA]</scope>
    <source>
        <strain evidence="2">JCM 13595</strain>
    </source>
</reference>
<gene>
    <name evidence="1" type="ORF">GCM10009720_21210</name>
</gene>
<sequence length="260" mass="29347">MTLTADTPQTAVTDRPSLADVDAYIDSIEARYAAQNERAPIWYLILAGGRSENAGIFDGDARSQAKSNIGDSPFHPQIWSTWDNVDYSDPRILTRQELYQPLHKRIEFFTWRNPEVVARLEHEVGDTYLQRIAEDRSFTQSLFFQLQQSGHLTVRQIETLQQHWQREDTKPVATPAPSGRTTVTGTVQSMREETSRYGTVTKMLVRDDAGYTTWGSVPKGLDVQNGDKLQFDATVKPATDVTHSFFSRPTKAQVLEALPA</sequence>
<keyword evidence="2" id="KW-1185">Reference proteome</keyword>
<organism evidence="1 2">
    <name type="scientific">Yaniella flava</name>
    <dbReference type="NCBI Taxonomy" id="287930"/>
    <lineage>
        <taxon>Bacteria</taxon>
        <taxon>Bacillati</taxon>
        <taxon>Actinomycetota</taxon>
        <taxon>Actinomycetes</taxon>
        <taxon>Micrococcales</taxon>
        <taxon>Micrococcaceae</taxon>
        <taxon>Yaniella</taxon>
    </lineage>
</organism>
<accession>A0ABP5G980</accession>
<comment type="caution">
    <text evidence="1">The sequence shown here is derived from an EMBL/GenBank/DDBJ whole genome shotgun (WGS) entry which is preliminary data.</text>
</comment>
<dbReference type="RefSeq" id="WP_343958421.1">
    <property type="nucleotide sequence ID" value="NZ_BAAAMN010000046.1"/>
</dbReference>
<protein>
    <submittedName>
        <fullName evidence="1">Uncharacterized protein</fullName>
    </submittedName>
</protein>
<dbReference type="Proteomes" id="UP001501461">
    <property type="component" value="Unassembled WGS sequence"/>
</dbReference>
<dbReference type="EMBL" id="BAAAMN010000046">
    <property type="protein sequence ID" value="GAA2040552.1"/>
    <property type="molecule type" value="Genomic_DNA"/>
</dbReference>
<name>A0ABP5G980_9MICC</name>